<comment type="caution">
    <text evidence="1">The sequence shown here is derived from an EMBL/GenBank/DDBJ whole genome shotgun (WGS) entry which is preliminary data.</text>
</comment>
<dbReference type="EMBL" id="BSXT01000745">
    <property type="protein sequence ID" value="GMF33524.1"/>
    <property type="molecule type" value="Genomic_DNA"/>
</dbReference>
<dbReference type="Proteomes" id="UP001165121">
    <property type="component" value="Unassembled WGS sequence"/>
</dbReference>
<accession>A0A9W6X8D7</accession>
<name>A0A9W6X8D7_9STRA</name>
<evidence type="ECO:0000313" key="2">
    <source>
        <dbReference type="Proteomes" id="UP001165121"/>
    </source>
</evidence>
<protein>
    <submittedName>
        <fullName evidence="1">Unnamed protein product</fullName>
    </submittedName>
</protein>
<evidence type="ECO:0000313" key="1">
    <source>
        <dbReference type="EMBL" id="GMF33524.1"/>
    </source>
</evidence>
<organism evidence="1 2">
    <name type="scientific">Phytophthora fragariaefolia</name>
    <dbReference type="NCBI Taxonomy" id="1490495"/>
    <lineage>
        <taxon>Eukaryota</taxon>
        <taxon>Sar</taxon>
        <taxon>Stramenopiles</taxon>
        <taxon>Oomycota</taxon>
        <taxon>Peronosporomycetes</taxon>
        <taxon>Peronosporales</taxon>
        <taxon>Peronosporaceae</taxon>
        <taxon>Phytophthora</taxon>
    </lineage>
</organism>
<gene>
    <name evidence="1" type="ORF">Pfra01_000834300</name>
</gene>
<proteinExistence type="predicted"/>
<dbReference type="AlphaFoldDB" id="A0A9W6X8D7"/>
<reference evidence="1" key="1">
    <citation type="submission" date="2023-04" db="EMBL/GenBank/DDBJ databases">
        <title>Phytophthora fragariaefolia NBRC 109709.</title>
        <authorList>
            <person name="Ichikawa N."/>
            <person name="Sato H."/>
            <person name="Tonouchi N."/>
        </authorList>
    </citation>
    <scope>NUCLEOTIDE SEQUENCE</scope>
    <source>
        <strain evidence="1">NBRC 109709</strain>
    </source>
</reference>
<dbReference type="OrthoDB" id="124709at2759"/>
<sequence>MDGHGKKAVLRVLRTNANHANKGEDGEERAFEALLKFDFKKLDDLRPQKEIEMINLKKLDDVIDAKKLDSVVDTKKIDDIIDAKKLDDVTSGERKELDAQFAFLFDDIIPGWKREKFTPDQIRKELTDAGIKDEKAISTVLAWAKRDVRTLDDVIDTKKIDDIIAKDTRIQQHVKHTHICSCSQGQIAE</sequence>
<keyword evidence="2" id="KW-1185">Reference proteome</keyword>